<comment type="caution">
    <text evidence="1">The sequence shown here is derived from an EMBL/GenBank/DDBJ whole genome shotgun (WGS) entry which is preliminary data.</text>
</comment>
<organism evidence="1">
    <name type="scientific">viral metagenome</name>
    <dbReference type="NCBI Taxonomy" id="1070528"/>
    <lineage>
        <taxon>unclassified sequences</taxon>
        <taxon>metagenomes</taxon>
        <taxon>organismal metagenomes</taxon>
    </lineage>
</organism>
<dbReference type="AlphaFoldDB" id="A0A2V0RHK8"/>
<reference evidence="1" key="1">
    <citation type="submission" date="2017-04" db="EMBL/GenBank/DDBJ databases">
        <title>Unveiling RNA virosphere associated with marine microorganisms.</title>
        <authorList>
            <person name="Urayama S."/>
            <person name="Takaki Y."/>
            <person name="Nishi S."/>
            <person name="Yoshida Y."/>
            <person name="Deguchi S."/>
            <person name="Takai K."/>
            <person name="Nunoura T."/>
        </authorList>
    </citation>
    <scope>NUCLEOTIDE SEQUENCE</scope>
</reference>
<protein>
    <submittedName>
        <fullName evidence="1">VP10</fullName>
    </submittedName>
</protein>
<accession>A0A2V0RHK8</accession>
<proteinExistence type="predicted"/>
<name>A0A2V0RHK8_9ZZZZ</name>
<evidence type="ECO:0000313" key="1">
    <source>
        <dbReference type="EMBL" id="GBH21988.1"/>
    </source>
</evidence>
<dbReference type="EMBL" id="BDQA01000506">
    <property type="protein sequence ID" value="GBH21988.1"/>
    <property type="molecule type" value="Genomic_RNA"/>
</dbReference>
<sequence length="346" mass="38551">MGDSVSDRSGAGLPLSSTFGYKILLQKKDYDHDATVPADAIWTPFESNEKYQNADTDAYLTFYQIGTKVFLTLTKASQDVDRSLHLTVTWTRNGGIGFTEDRGGIISWLQLLSKTNSVVTKSPVILVCDDFQGLFVLLPCNLTEVYQCGDFAVRKKVLKPLAVLARLLNIVPSSKEENNLYIHNMLKALHLRSDDSRELIPSDGGARVLAPYLTDEDTASVMRGALLGLEPGGKVIRWCNLLVGYDLDQTTADYYFDTLKIVGEMWKTPSTPQIDVASWVPQYDVMVPLLPTPPTDLTLYQQWVHEAEETDHNGALVRAGKYGIQQGLFTANEPFIPQWLKNLLNS</sequence>